<evidence type="ECO:0000256" key="1">
    <source>
        <dbReference type="ARBA" id="ARBA00023002"/>
    </source>
</evidence>
<dbReference type="SUPFAM" id="SSF51735">
    <property type="entry name" value="NAD(P)-binding Rossmann-fold domains"/>
    <property type="match status" value="1"/>
</dbReference>
<dbReference type="InterPro" id="IPR003099">
    <property type="entry name" value="Prephen_DH"/>
</dbReference>
<protein>
    <submittedName>
        <fullName evidence="4">Arogenate dehydrogenase alpha</fullName>
    </submittedName>
</protein>
<dbReference type="Pfam" id="PF26213">
    <property type="entry name" value="TYRAAT1_C"/>
    <property type="match status" value="1"/>
</dbReference>
<keyword evidence="1" id="KW-0560">Oxidoreductase</keyword>
<evidence type="ECO:0000256" key="2">
    <source>
        <dbReference type="SAM" id="MobiDB-lite"/>
    </source>
</evidence>
<proteinExistence type="evidence at transcript level"/>
<reference evidence="4" key="1">
    <citation type="submission" date="2017-12" db="EMBL/GenBank/DDBJ databases">
        <title>Deciphering the molecular mechanism underlying relaxed regulation of tyrosine biosynthesis in Caryophyllales.</title>
        <authorList>
            <person name="Lopez Nieves S."/>
        </authorList>
    </citation>
    <scope>NUCLEOTIDE SEQUENCE</scope>
</reference>
<feature type="domain" description="Prephenate/arogenate dehydrogenase" evidence="3">
    <location>
        <begin position="85"/>
        <end position="368"/>
    </location>
</feature>
<dbReference type="EMBL" id="MG681187">
    <property type="protein sequence ID" value="AYE54615.1"/>
    <property type="molecule type" value="mRNA"/>
</dbReference>
<evidence type="ECO:0000259" key="3">
    <source>
        <dbReference type="PROSITE" id="PS51176"/>
    </source>
</evidence>
<dbReference type="Gene3D" id="3.40.50.720">
    <property type="entry name" value="NAD(P)-binding Rossmann-like Domain"/>
    <property type="match status" value="1"/>
</dbReference>
<dbReference type="InterPro" id="IPR036291">
    <property type="entry name" value="NAD(P)-bd_dom_sf"/>
</dbReference>
<dbReference type="InterPro" id="IPR059064">
    <property type="entry name" value="TYRAAT2_C"/>
</dbReference>
<dbReference type="GO" id="GO:0008977">
    <property type="term" value="F:prephenate dehydrogenase (NAD+) activity"/>
    <property type="evidence" value="ECO:0007669"/>
    <property type="project" value="InterPro"/>
</dbReference>
<dbReference type="AlphaFoldDB" id="A0A386QX80"/>
<dbReference type="PANTHER" id="PTHR43207">
    <property type="entry name" value="AROGENATE DEHYDROGENASE-RELATED"/>
    <property type="match status" value="1"/>
</dbReference>
<feature type="compositionally biased region" description="Polar residues" evidence="2">
    <location>
        <begin position="58"/>
        <end position="72"/>
    </location>
</feature>
<feature type="compositionally biased region" description="Low complexity" evidence="2">
    <location>
        <begin position="1"/>
        <end position="21"/>
    </location>
</feature>
<dbReference type="InterPro" id="IPR028939">
    <property type="entry name" value="P5C_Rdtase_cat_N"/>
</dbReference>
<sequence length="397" mass="44307">MLSLSSSSFSPTTTTNTTTTNPHHRPSPSQPPPCFLSPLLGRHHKSVSLRCCSSINGSPNSVPNSDRVTTRSSRVDDNSNKEVKLKIGLIGFGNFGQFLAKTMVSHGHTVLAYSRSDYSRAADMIGVQFFSDADDLCEEHPEVILLCTSILSTEKVLRLLPLHRLRRSTLFADVLSVKEFPRSLFLQLLPPDFDILCTHPMFGPDSGKSGWGGLPFVFDKVRVGSDPARESRAEAFLDIFRNAGCRMVEMTCADHDKHAAGSQFITHMMGRVLEKLDLENTPINTKGYESLLNLVDNTARDSFELFYGLFLYNKNAMEQLERMDWAFDMVKKQLSGYLHGMVRKQLMLETGQDQDQVGVINGKNNHNKKLLLPPPKIVSSVVPEKKKHDLVVINGRS</sequence>
<dbReference type="Pfam" id="PF03807">
    <property type="entry name" value="F420_oxidored"/>
    <property type="match status" value="1"/>
</dbReference>
<evidence type="ECO:0000313" key="4">
    <source>
        <dbReference type="EMBL" id="AYE54615.1"/>
    </source>
</evidence>
<dbReference type="PANTHER" id="PTHR43207:SF4">
    <property type="entry name" value="AROGENATE DEHYDROGENASE 2, CHLOROPLASTIC"/>
    <property type="match status" value="1"/>
</dbReference>
<name>A0A386QX80_9CARY</name>
<accession>A0A386QX80</accession>
<dbReference type="PROSITE" id="PS51176">
    <property type="entry name" value="PDH_ADH"/>
    <property type="match status" value="1"/>
</dbReference>
<dbReference type="GO" id="GO:0004665">
    <property type="term" value="F:prephenate dehydrogenase (NADP+) activity"/>
    <property type="evidence" value="ECO:0007669"/>
    <property type="project" value="InterPro"/>
</dbReference>
<feature type="region of interest" description="Disordered" evidence="2">
    <location>
        <begin position="58"/>
        <end position="77"/>
    </location>
</feature>
<organism evidence="4">
    <name type="scientific">Macarthuria australis</name>
    <dbReference type="NCBI Taxonomy" id="764202"/>
    <lineage>
        <taxon>Eukaryota</taxon>
        <taxon>Viridiplantae</taxon>
        <taxon>Streptophyta</taxon>
        <taxon>Embryophyta</taxon>
        <taxon>Tracheophyta</taxon>
        <taxon>Spermatophyta</taxon>
        <taxon>Magnoliopsida</taxon>
        <taxon>eudicotyledons</taxon>
        <taxon>Gunneridae</taxon>
        <taxon>Pentapetalae</taxon>
        <taxon>Caryophyllales</taxon>
        <taxon>Macarthuriaceae</taxon>
        <taxon>Macarthuria</taxon>
    </lineage>
</organism>
<dbReference type="GO" id="GO:0033730">
    <property type="term" value="F:arogenate dehydrogenase (NADP+) activity"/>
    <property type="evidence" value="ECO:0007669"/>
    <property type="project" value="InterPro"/>
</dbReference>
<dbReference type="InterPro" id="IPR045011">
    <property type="entry name" value="TYRAAT1/2"/>
</dbReference>
<dbReference type="GO" id="GO:0006571">
    <property type="term" value="P:tyrosine biosynthetic process"/>
    <property type="evidence" value="ECO:0007669"/>
    <property type="project" value="InterPro"/>
</dbReference>
<feature type="region of interest" description="Disordered" evidence="2">
    <location>
        <begin position="1"/>
        <end position="37"/>
    </location>
</feature>